<evidence type="ECO:0000256" key="1">
    <source>
        <dbReference type="ARBA" id="ARBA00022553"/>
    </source>
</evidence>
<dbReference type="InterPro" id="IPR050595">
    <property type="entry name" value="Bact_response_regulator"/>
</dbReference>
<keyword evidence="1 2" id="KW-0597">Phosphoprotein</keyword>
<gene>
    <name evidence="4" type="ORF">DSCO28_49490</name>
</gene>
<proteinExistence type="predicted"/>
<evidence type="ECO:0000259" key="3">
    <source>
        <dbReference type="PROSITE" id="PS50110"/>
    </source>
</evidence>
<organism evidence="4 5">
    <name type="scientific">Desulfosarcina ovata subsp. sediminis</name>
    <dbReference type="NCBI Taxonomy" id="885957"/>
    <lineage>
        <taxon>Bacteria</taxon>
        <taxon>Pseudomonadati</taxon>
        <taxon>Thermodesulfobacteriota</taxon>
        <taxon>Desulfobacteria</taxon>
        <taxon>Desulfobacterales</taxon>
        <taxon>Desulfosarcinaceae</taxon>
        <taxon>Desulfosarcina</taxon>
    </lineage>
</organism>
<feature type="modified residue" description="4-aspartylphosphate" evidence="2">
    <location>
        <position position="53"/>
    </location>
</feature>
<dbReference type="EMBL" id="AP021876">
    <property type="protein sequence ID" value="BBO84383.1"/>
    <property type="molecule type" value="Genomic_DNA"/>
</dbReference>
<dbReference type="InterPro" id="IPR001789">
    <property type="entry name" value="Sig_transdc_resp-reg_receiver"/>
</dbReference>
<dbReference type="SUPFAM" id="SSF52172">
    <property type="entry name" value="CheY-like"/>
    <property type="match status" value="1"/>
</dbReference>
<name>A0A5K7ZVV4_9BACT</name>
<dbReference type="Gene3D" id="3.40.50.2300">
    <property type="match status" value="1"/>
</dbReference>
<evidence type="ECO:0000256" key="2">
    <source>
        <dbReference type="PROSITE-ProRule" id="PRU00169"/>
    </source>
</evidence>
<evidence type="ECO:0000313" key="4">
    <source>
        <dbReference type="EMBL" id="BBO84383.1"/>
    </source>
</evidence>
<accession>A0A5K7ZVV4</accession>
<dbReference type="PROSITE" id="PS50110">
    <property type="entry name" value="RESPONSE_REGULATORY"/>
    <property type="match status" value="1"/>
</dbReference>
<dbReference type="SMART" id="SM00448">
    <property type="entry name" value="REC"/>
    <property type="match status" value="1"/>
</dbReference>
<dbReference type="PANTHER" id="PTHR44591">
    <property type="entry name" value="STRESS RESPONSE REGULATOR PROTEIN 1"/>
    <property type="match status" value="1"/>
</dbReference>
<dbReference type="GO" id="GO:0000160">
    <property type="term" value="P:phosphorelay signal transduction system"/>
    <property type="evidence" value="ECO:0007669"/>
    <property type="project" value="InterPro"/>
</dbReference>
<reference evidence="4 5" key="1">
    <citation type="submission" date="2019-11" db="EMBL/GenBank/DDBJ databases">
        <title>Comparative genomics of hydrocarbon-degrading Desulfosarcina strains.</title>
        <authorList>
            <person name="Watanabe M."/>
            <person name="Kojima H."/>
            <person name="Fukui M."/>
        </authorList>
    </citation>
    <scope>NUCLEOTIDE SEQUENCE [LARGE SCALE GENOMIC DNA]</scope>
    <source>
        <strain evidence="4 5">28bB2T</strain>
    </source>
</reference>
<dbReference type="Proteomes" id="UP000425960">
    <property type="component" value="Chromosome"/>
</dbReference>
<protein>
    <submittedName>
        <fullName evidence="4">Response regulator</fullName>
    </submittedName>
</protein>
<evidence type="ECO:0000313" key="5">
    <source>
        <dbReference type="Proteomes" id="UP000425960"/>
    </source>
</evidence>
<feature type="domain" description="Response regulatory" evidence="3">
    <location>
        <begin position="4"/>
        <end position="129"/>
    </location>
</feature>
<dbReference type="PANTHER" id="PTHR44591:SF3">
    <property type="entry name" value="RESPONSE REGULATORY DOMAIN-CONTAINING PROTEIN"/>
    <property type="match status" value="1"/>
</dbReference>
<sequence>MSKKVLIVDDDPDVRLFNATVVEENGYTPIEAANGEDGLELVKKEKPDLVLLDVLMPKQSGIRFYRELKSDEAFLDIPVIMLSGVAKRTFLRSQKALTEFGDKPVPEPESYLEKPVEPDELAAEMEKFLK</sequence>
<dbReference type="Pfam" id="PF00072">
    <property type="entry name" value="Response_reg"/>
    <property type="match status" value="1"/>
</dbReference>
<dbReference type="RefSeq" id="WP_155324321.1">
    <property type="nucleotide sequence ID" value="NZ_AP021876.1"/>
</dbReference>
<dbReference type="KEGG" id="dov:DSCO28_49490"/>
<dbReference type="AlphaFoldDB" id="A0A5K7ZVV4"/>
<dbReference type="InterPro" id="IPR011006">
    <property type="entry name" value="CheY-like_superfamily"/>
</dbReference>